<dbReference type="RefSeq" id="WP_113030820.1">
    <property type="nucleotide sequence ID" value="NZ_QMFB01000005.1"/>
</dbReference>
<name>A0A329MT22_9BACL</name>
<evidence type="ECO:0008006" key="3">
    <source>
        <dbReference type="Google" id="ProtNLM"/>
    </source>
</evidence>
<dbReference type="OrthoDB" id="2677830at2"/>
<dbReference type="InterPro" id="IPR036390">
    <property type="entry name" value="WH_DNA-bd_sf"/>
</dbReference>
<sequence length="221" mass="26604">MNFETVHQEFIQHHLDIRSGERKGRLLRGHKYGEKLLLQNVWWPLFGSFNHLHPEYEIFDWNRKSQFLDLAFLPPYGRFGLECDGFQTHVRDMDQEKFSYSLNRDTFLTGMGWTIIHFSFDDVKSRPEICRKLLQLVIAPYLVRSRKGPSLSADEKEVLRLIWNLGRPVRPKDIINFYEVNFRTARKWLQGLVEKGILRPIIKNRYICYYELVENFIEKWH</sequence>
<gene>
    <name evidence="1" type="ORF">DQG23_10635</name>
</gene>
<dbReference type="Proteomes" id="UP000250369">
    <property type="component" value="Unassembled WGS sequence"/>
</dbReference>
<dbReference type="AlphaFoldDB" id="A0A329MT22"/>
<dbReference type="SUPFAM" id="SSF46785">
    <property type="entry name" value="Winged helix' DNA-binding domain"/>
    <property type="match status" value="1"/>
</dbReference>
<evidence type="ECO:0000313" key="2">
    <source>
        <dbReference type="Proteomes" id="UP000250369"/>
    </source>
</evidence>
<accession>A0A329MT22</accession>
<dbReference type="EMBL" id="QMFB01000005">
    <property type="protein sequence ID" value="RAV21117.1"/>
    <property type="molecule type" value="Genomic_DNA"/>
</dbReference>
<evidence type="ECO:0000313" key="1">
    <source>
        <dbReference type="EMBL" id="RAV21117.1"/>
    </source>
</evidence>
<comment type="caution">
    <text evidence="1">The sequence shown here is derived from an EMBL/GenBank/DDBJ whole genome shotgun (WGS) entry which is preliminary data.</text>
</comment>
<reference evidence="1 2" key="1">
    <citation type="journal article" date="2009" name="Int. J. Syst. Evol. Microbiol.">
        <title>Paenibacillus contaminans sp. nov., isolated from a contaminated laboratory plate.</title>
        <authorList>
            <person name="Chou J.H."/>
            <person name="Lee J.H."/>
            <person name="Lin M.C."/>
            <person name="Chang P.S."/>
            <person name="Arun A.B."/>
            <person name="Young C.C."/>
            <person name="Chen W.M."/>
        </authorList>
    </citation>
    <scope>NUCLEOTIDE SEQUENCE [LARGE SCALE GENOMIC DNA]</scope>
    <source>
        <strain evidence="1 2">CKOBP-6</strain>
    </source>
</reference>
<keyword evidence="2" id="KW-1185">Reference proteome</keyword>
<organism evidence="1 2">
    <name type="scientific">Paenibacillus contaminans</name>
    <dbReference type="NCBI Taxonomy" id="450362"/>
    <lineage>
        <taxon>Bacteria</taxon>
        <taxon>Bacillati</taxon>
        <taxon>Bacillota</taxon>
        <taxon>Bacilli</taxon>
        <taxon>Bacillales</taxon>
        <taxon>Paenibacillaceae</taxon>
        <taxon>Paenibacillus</taxon>
    </lineage>
</organism>
<protein>
    <recommendedName>
        <fullName evidence="3">DNA-binding response regulator</fullName>
    </recommendedName>
</protein>
<dbReference type="Gene3D" id="3.40.960.10">
    <property type="entry name" value="VSR Endonuclease"/>
    <property type="match status" value="1"/>
</dbReference>
<proteinExistence type="predicted"/>